<feature type="domain" description="Acyl-CoA dehydrogenase/oxidase C-terminal" evidence="6">
    <location>
        <begin position="203"/>
        <end position="336"/>
    </location>
</feature>
<dbReference type="Proteomes" id="UP001595947">
    <property type="component" value="Unassembled WGS sequence"/>
</dbReference>
<protein>
    <submittedName>
        <fullName evidence="7">Acyl-CoA dehydrogenase family protein</fullName>
        <ecNumber evidence="7">1.-.-.-</ecNumber>
    </submittedName>
</protein>
<evidence type="ECO:0000256" key="1">
    <source>
        <dbReference type="ARBA" id="ARBA00001974"/>
    </source>
</evidence>
<evidence type="ECO:0000313" key="8">
    <source>
        <dbReference type="Proteomes" id="UP001595947"/>
    </source>
</evidence>
<dbReference type="InterPro" id="IPR037069">
    <property type="entry name" value="AcylCoA_DH/ox_N_sf"/>
</dbReference>
<dbReference type="InterPro" id="IPR009100">
    <property type="entry name" value="AcylCoA_DH/oxidase_NM_dom_sf"/>
</dbReference>
<comment type="caution">
    <text evidence="7">The sequence shown here is derived from an EMBL/GenBank/DDBJ whole genome shotgun (WGS) entry which is preliminary data.</text>
</comment>
<dbReference type="EMBL" id="JBHSIV010000027">
    <property type="protein sequence ID" value="MFC5064860.1"/>
    <property type="molecule type" value="Genomic_DNA"/>
</dbReference>
<evidence type="ECO:0000256" key="5">
    <source>
        <dbReference type="ARBA" id="ARBA00023002"/>
    </source>
</evidence>
<dbReference type="Pfam" id="PF00441">
    <property type="entry name" value="Acyl-CoA_dh_1"/>
    <property type="match status" value="1"/>
</dbReference>
<evidence type="ECO:0000256" key="4">
    <source>
        <dbReference type="ARBA" id="ARBA00022827"/>
    </source>
</evidence>
<gene>
    <name evidence="7" type="ORF">ACFPBZ_21735</name>
</gene>
<dbReference type="SUPFAM" id="SSF56645">
    <property type="entry name" value="Acyl-CoA dehydrogenase NM domain-like"/>
    <property type="match status" value="1"/>
</dbReference>
<name>A0ABV9YPL6_9PSEU</name>
<keyword evidence="4" id="KW-0274">FAD</keyword>
<reference evidence="8" key="1">
    <citation type="journal article" date="2019" name="Int. J. Syst. Evol. Microbiol.">
        <title>The Global Catalogue of Microorganisms (GCM) 10K type strain sequencing project: providing services to taxonomists for standard genome sequencing and annotation.</title>
        <authorList>
            <consortium name="The Broad Institute Genomics Platform"/>
            <consortium name="The Broad Institute Genome Sequencing Center for Infectious Disease"/>
            <person name="Wu L."/>
            <person name="Ma J."/>
        </authorList>
    </citation>
    <scope>NUCLEOTIDE SEQUENCE [LARGE SCALE GENOMIC DNA]</scope>
    <source>
        <strain evidence="8">CGMCC 4.7093</strain>
    </source>
</reference>
<comment type="similarity">
    <text evidence="2">Belongs to the acyl-CoA dehydrogenase family.</text>
</comment>
<evidence type="ECO:0000259" key="6">
    <source>
        <dbReference type="Pfam" id="PF00441"/>
    </source>
</evidence>
<organism evidence="7 8">
    <name type="scientific">Actinomycetospora atypica</name>
    <dbReference type="NCBI Taxonomy" id="1290095"/>
    <lineage>
        <taxon>Bacteria</taxon>
        <taxon>Bacillati</taxon>
        <taxon>Actinomycetota</taxon>
        <taxon>Actinomycetes</taxon>
        <taxon>Pseudonocardiales</taxon>
        <taxon>Pseudonocardiaceae</taxon>
        <taxon>Actinomycetospora</taxon>
    </lineage>
</organism>
<proteinExistence type="inferred from homology"/>
<keyword evidence="5 7" id="KW-0560">Oxidoreductase</keyword>
<dbReference type="InterPro" id="IPR009075">
    <property type="entry name" value="AcylCo_DH/oxidase_C"/>
</dbReference>
<dbReference type="SUPFAM" id="SSF47203">
    <property type="entry name" value="Acyl-CoA dehydrogenase C-terminal domain-like"/>
    <property type="match status" value="1"/>
</dbReference>
<keyword evidence="3" id="KW-0285">Flavoprotein</keyword>
<dbReference type="InterPro" id="IPR036250">
    <property type="entry name" value="AcylCo_DH-like_C"/>
</dbReference>
<dbReference type="EC" id="1.-.-.-" evidence="7"/>
<dbReference type="Gene3D" id="2.40.110.10">
    <property type="entry name" value="Butyryl-CoA Dehydrogenase, subunit A, domain 2"/>
    <property type="match status" value="1"/>
</dbReference>
<dbReference type="InterPro" id="IPR046373">
    <property type="entry name" value="Acyl-CoA_Oxase/DH_mid-dom_sf"/>
</dbReference>
<dbReference type="RefSeq" id="WP_378038203.1">
    <property type="nucleotide sequence ID" value="NZ_JBHSIV010000027.1"/>
</dbReference>
<dbReference type="PANTHER" id="PTHR43884">
    <property type="entry name" value="ACYL-COA DEHYDROGENASE"/>
    <property type="match status" value="1"/>
</dbReference>
<evidence type="ECO:0000256" key="3">
    <source>
        <dbReference type="ARBA" id="ARBA00022630"/>
    </source>
</evidence>
<sequence length="359" mass="37762">MADPTDDYASAVDEYLARAYEGDRRRAVLARGGWDPTFAAELADLGWYALAVPESRNGLGEPLSTLGPVFAQYGRHLVAGPLLESTLLPALLETDLLIRAVGTGAPPALVDPGITDHWTSDVGSVTLADGRLRGVVHAVRFAPQAEVLVVVAGSEHGPSIHVVDPRAPGVTVEDLASADPSATFGRVVLDDVEAGESAGDDVAVTRLRSWARLLLACELGGLAQRCVERTLVHVREREQFGRPVGSFQAVKHIAATMHVRAAGLADLCTAALSDADGASVDDLAVTAATVKAHAAHVAPLVCEDALQLQGGMGFTAENELSAYYRHALALRGWYGDPTELELRVGAAVLGTRPAPERQP</sequence>
<comment type="cofactor">
    <cofactor evidence="1">
        <name>FAD</name>
        <dbReference type="ChEBI" id="CHEBI:57692"/>
    </cofactor>
</comment>
<dbReference type="Gene3D" id="1.20.140.10">
    <property type="entry name" value="Butyryl-CoA Dehydrogenase, subunit A, domain 3"/>
    <property type="match status" value="1"/>
</dbReference>
<evidence type="ECO:0000256" key="2">
    <source>
        <dbReference type="ARBA" id="ARBA00009347"/>
    </source>
</evidence>
<accession>A0ABV9YPL6</accession>
<keyword evidence="8" id="KW-1185">Reference proteome</keyword>
<dbReference type="PANTHER" id="PTHR43884:SF20">
    <property type="entry name" value="ACYL-COA DEHYDROGENASE FADE28"/>
    <property type="match status" value="1"/>
</dbReference>
<evidence type="ECO:0000313" key="7">
    <source>
        <dbReference type="EMBL" id="MFC5064860.1"/>
    </source>
</evidence>
<dbReference type="GO" id="GO:0016491">
    <property type="term" value="F:oxidoreductase activity"/>
    <property type="evidence" value="ECO:0007669"/>
    <property type="project" value="UniProtKB-KW"/>
</dbReference>
<dbReference type="Gene3D" id="1.10.540.10">
    <property type="entry name" value="Acyl-CoA dehydrogenase/oxidase, N-terminal domain"/>
    <property type="match status" value="1"/>
</dbReference>